<comment type="similarity">
    <text evidence="1 2">Belongs to the phD/YefM antitoxin family.</text>
</comment>
<proteinExistence type="inferred from homology"/>
<accession>A0A3B9QTZ9</accession>
<evidence type="ECO:0000313" key="4">
    <source>
        <dbReference type="Proteomes" id="UP000260925"/>
    </source>
</evidence>
<evidence type="ECO:0000313" key="3">
    <source>
        <dbReference type="EMBL" id="HAF72466.1"/>
    </source>
</evidence>
<evidence type="ECO:0000256" key="2">
    <source>
        <dbReference type="RuleBase" id="RU362080"/>
    </source>
</evidence>
<gene>
    <name evidence="3" type="ORF">DCL06_05810</name>
</gene>
<name>A0A3B9QTZ9_9CORY</name>
<reference evidence="3 4" key="1">
    <citation type="journal article" date="2018" name="Nat. Biotechnol.">
        <title>A standardized bacterial taxonomy based on genome phylogeny substantially revises the tree of life.</title>
        <authorList>
            <person name="Parks D.H."/>
            <person name="Chuvochina M."/>
            <person name="Waite D.W."/>
            <person name="Rinke C."/>
            <person name="Skarshewski A."/>
            <person name="Chaumeil P.A."/>
            <person name="Hugenholtz P."/>
        </authorList>
    </citation>
    <scope>NUCLEOTIDE SEQUENCE [LARGE SCALE GENOMIC DNA]</scope>
    <source>
        <strain evidence="3">UBA9851</strain>
    </source>
</reference>
<organism evidence="3 4">
    <name type="scientific">Corynebacterium variabile</name>
    <dbReference type="NCBI Taxonomy" id="1727"/>
    <lineage>
        <taxon>Bacteria</taxon>
        <taxon>Bacillati</taxon>
        <taxon>Actinomycetota</taxon>
        <taxon>Actinomycetes</taxon>
        <taxon>Mycobacteriales</taxon>
        <taxon>Corynebacteriaceae</taxon>
        <taxon>Corynebacterium</taxon>
    </lineage>
</organism>
<evidence type="ECO:0000256" key="1">
    <source>
        <dbReference type="ARBA" id="ARBA00009981"/>
    </source>
</evidence>
<comment type="function">
    <text evidence="2">Antitoxin component of a type II toxin-antitoxin (TA) system.</text>
</comment>
<dbReference type="Pfam" id="PF02604">
    <property type="entry name" value="PhdYeFM_antitox"/>
    <property type="match status" value="1"/>
</dbReference>
<dbReference type="InterPro" id="IPR006442">
    <property type="entry name" value="Antitoxin_Phd/YefM"/>
</dbReference>
<dbReference type="InterPro" id="IPR036165">
    <property type="entry name" value="YefM-like_sf"/>
</dbReference>
<dbReference type="AlphaFoldDB" id="A0A3B9QTZ9"/>
<protein>
    <recommendedName>
        <fullName evidence="2">Antitoxin</fullName>
    </recommendedName>
</protein>
<dbReference type="SUPFAM" id="SSF143120">
    <property type="entry name" value="YefM-like"/>
    <property type="match status" value="1"/>
</dbReference>
<dbReference type="EMBL" id="DMDD01000134">
    <property type="protein sequence ID" value="HAF72466.1"/>
    <property type="molecule type" value="Genomic_DNA"/>
</dbReference>
<dbReference type="NCBIfam" id="TIGR01552">
    <property type="entry name" value="phd_fam"/>
    <property type="match status" value="1"/>
</dbReference>
<comment type="caution">
    <text evidence="3">The sequence shown here is derived from an EMBL/GenBank/DDBJ whole genome shotgun (WGS) entry which is preliminary data.</text>
</comment>
<dbReference type="Gene3D" id="3.40.1620.10">
    <property type="entry name" value="YefM-like domain"/>
    <property type="match status" value="1"/>
</dbReference>
<dbReference type="Proteomes" id="UP000260925">
    <property type="component" value="Unassembled WGS sequence"/>
</dbReference>
<sequence length="94" mass="10258">MKNITMTELNQHISSITRDVIERGEPVVVTKRGRPVLRLVPEVPAAADPLAALIATGKASPPTSMSSKTVRRAPVTLSRPLDELLDEERADVEF</sequence>